<dbReference type="PROSITE" id="PS50885">
    <property type="entry name" value="HAMP"/>
    <property type="match status" value="1"/>
</dbReference>
<sequence>MEAMGFSHRLSFSSCARLTGSTGKHIMNHWQDDKCRFPEGFMGKAFKRRIMIINRDFQYKFISMILLLVILNALIITWNIYSMSTSVLAKVIGPQTAAEIMPAIHSTLFRDHWLTMLFLLGVTIAIVTFICLFVSHQIAGPAYHIAKIMKTIREGDMTARVNLRKDDSLKDLAKEINITLTVLEGRIAEFKSCAISGNIEKIKKLAEKFTLIR</sequence>
<name>A0A2N1PRM1_9BACT</name>
<evidence type="ECO:0000313" key="3">
    <source>
        <dbReference type="EMBL" id="PKK90979.1"/>
    </source>
</evidence>
<keyword evidence="1" id="KW-1133">Transmembrane helix</keyword>
<feature type="domain" description="HAMP" evidence="2">
    <location>
        <begin position="136"/>
        <end position="188"/>
    </location>
</feature>
<comment type="caution">
    <text evidence="3">The sequence shown here is derived from an EMBL/GenBank/DDBJ whole genome shotgun (WGS) entry which is preliminary data.</text>
</comment>
<dbReference type="EMBL" id="PGXC01000003">
    <property type="protein sequence ID" value="PKK90979.1"/>
    <property type="molecule type" value="Genomic_DNA"/>
</dbReference>
<proteinExistence type="predicted"/>
<keyword evidence="1" id="KW-0472">Membrane</keyword>
<dbReference type="InterPro" id="IPR003660">
    <property type="entry name" value="HAMP_dom"/>
</dbReference>
<dbReference type="Gene3D" id="6.10.340.10">
    <property type="match status" value="1"/>
</dbReference>
<evidence type="ECO:0000313" key="4">
    <source>
        <dbReference type="Proteomes" id="UP000233256"/>
    </source>
</evidence>
<organism evidence="3 4">
    <name type="scientific">Candidatus Wallbacteria bacterium HGW-Wallbacteria-1</name>
    <dbReference type="NCBI Taxonomy" id="2013854"/>
    <lineage>
        <taxon>Bacteria</taxon>
        <taxon>Candidatus Walliibacteriota</taxon>
    </lineage>
</organism>
<reference evidence="3 4" key="1">
    <citation type="journal article" date="2017" name="ISME J.">
        <title>Potential for microbial H2 and metal transformations associated with novel bacteria and archaea in deep terrestrial subsurface sediments.</title>
        <authorList>
            <person name="Hernsdorf A.W."/>
            <person name="Amano Y."/>
            <person name="Miyakawa K."/>
            <person name="Ise K."/>
            <person name="Suzuki Y."/>
            <person name="Anantharaman K."/>
            <person name="Probst A."/>
            <person name="Burstein D."/>
            <person name="Thomas B.C."/>
            <person name="Banfield J.F."/>
        </authorList>
    </citation>
    <scope>NUCLEOTIDE SEQUENCE [LARGE SCALE GENOMIC DNA]</scope>
    <source>
        <strain evidence="3">HGW-Wallbacteria-1</strain>
    </source>
</reference>
<protein>
    <recommendedName>
        <fullName evidence="2">HAMP domain-containing protein</fullName>
    </recommendedName>
</protein>
<feature type="transmembrane region" description="Helical" evidence="1">
    <location>
        <begin position="57"/>
        <end position="81"/>
    </location>
</feature>
<dbReference type="Proteomes" id="UP000233256">
    <property type="component" value="Unassembled WGS sequence"/>
</dbReference>
<feature type="transmembrane region" description="Helical" evidence="1">
    <location>
        <begin position="113"/>
        <end position="134"/>
    </location>
</feature>
<evidence type="ECO:0000256" key="1">
    <source>
        <dbReference type="SAM" id="Phobius"/>
    </source>
</evidence>
<evidence type="ECO:0000259" key="2">
    <source>
        <dbReference type="PROSITE" id="PS50885"/>
    </source>
</evidence>
<dbReference type="AlphaFoldDB" id="A0A2N1PRM1"/>
<gene>
    <name evidence="3" type="ORF">CVV64_04200</name>
</gene>
<dbReference type="GO" id="GO:0016020">
    <property type="term" value="C:membrane"/>
    <property type="evidence" value="ECO:0007669"/>
    <property type="project" value="InterPro"/>
</dbReference>
<accession>A0A2N1PRM1</accession>
<dbReference type="GO" id="GO:0007165">
    <property type="term" value="P:signal transduction"/>
    <property type="evidence" value="ECO:0007669"/>
    <property type="project" value="InterPro"/>
</dbReference>
<keyword evidence="1" id="KW-0812">Transmembrane</keyword>